<evidence type="ECO:0000313" key="3">
    <source>
        <dbReference type="EMBL" id="QDZ41324.1"/>
    </source>
</evidence>
<gene>
    <name evidence="3" type="ORF">FRE64_16080</name>
</gene>
<evidence type="ECO:0000256" key="1">
    <source>
        <dbReference type="ARBA" id="ARBA00006738"/>
    </source>
</evidence>
<dbReference type="KEGG" id="enn:FRE64_16080"/>
<dbReference type="CDD" id="cd20736">
    <property type="entry name" value="PoNe_Nuclease"/>
    <property type="match status" value="1"/>
</dbReference>
<sequence>MSLSSNDLGKLGEELTAQWLTNQGWEILASRWRCRWGELDLVAYNTLAKEVSFVEVKTRQRGNWDENGLLAITPQKQEKLYRTAELFLANSPQFSTLACRFDLALIKAQKDNTKSNHSERLSSIELNHPVTYRGYQLILASYLEGIL</sequence>
<evidence type="ECO:0000313" key="4">
    <source>
        <dbReference type="Proteomes" id="UP000318453"/>
    </source>
</evidence>
<dbReference type="InterPro" id="IPR003509">
    <property type="entry name" value="UPF0102_YraN-like"/>
</dbReference>
<organism evidence="3 4">
    <name type="scientific">Euhalothece natronophila Z-M001</name>
    <dbReference type="NCBI Taxonomy" id="522448"/>
    <lineage>
        <taxon>Bacteria</taxon>
        <taxon>Bacillati</taxon>
        <taxon>Cyanobacteriota</taxon>
        <taxon>Cyanophyceae</taxon>
        <taxon>Oscillatoriophycideae</taxon>
        <taxon>Chroococcales</taxon>
        <taxon>Halothecacae</taxon>
        <taxon>Halothece cluster</taxon>
        <taxon>Euhalothece</taxon>
    </lineage>
</organism>
<dbReference type="OrthoDB" id="9802516at2"/>
<dbReference type="InterPro" id="IPR011335">
    <property type="entry name" value="Restrct_endonuc-II-like"/>
</dbReference>
<dbReference type="HAMAP" id="MF_00048">
    <property type="entry name" value="UPF0102"/>
    <property type="match status" value="1"/>
</dbReference>
<dbReference type="RefSeq" id="WP_146297158.1">
    <property type="nucleotide sequence ID" value="NZ_CP042326.1"/>
</dbReference>
<protein>
    <recommendedName>
        <fullName evidence="2">UPF0102 protein FRE64_16080</fullName>
    </recommendedName>
</protein>
<dbReference type="AlphaFoldDB" id="A0A5B8NQK3"/>
<dbReference type="NCBIfam" id="TIGR00252">
    <property type="entry name" value="YraN family protein"/>
    <property type="match status" value="1"/>
</dbReference>
<evidence type="ECO:0000256" key="2">
    <source>
        <dbReference type="HAMAP-Rule" id="MF_00048"/>
    </source>
</evidence>
<dbReference type="EMBL" id="CP042326">
    <property type="protein sequence ID" value="QDZ41324.1"/>
    <property type="molecule type" value="Genomic_DNA"/>
</dbReference>
<reference evidence="3" key="1">
    <citation type="submission" date="2019-08" db="EMBL/GenBank/DDBJ databases">
        <title>Carotenoids and Carotenoid Binding Proteins in the Halophilic Cyanobacterium Euhalothece sp. ZM00.</title>
        <authorList>
            <person name="Cho S.M."/>
            <person name="Song J.Y."/>
            <person name="Park Y.-I."/>
        </authorList>
    </citation>
    <scope>NUCLEOTIDE SEQUENCE [LARGE SCALE GENOMIC DNA]</scope>
    <source>
        <strain evidence="3">Z-M001</strain>
    </source>
</reference>
<dbReference type="SUPFAM" id="SSF52980">
    <property type="entry name" value="Restriction endonuclease-like"/>
    <property type="match status" value="1"/>
</dbReference>
<dbReference type="PANTHER" id="PTHR34039:SF1">
    <property type="entry name" value="UPF0102 PROTEIN YRAN"/>
    <property type="match status" value="1"/>
</dbReference>
<dbReference type="PANTHER" id="PTHR34039">
    <property type="entry name" value="UPF0102 PROTEIN YRAN"/>
    <property type="match status" value="1"/>
</dbReference>
<proteinExistence type="inferred from homology"/>
<dbReference type="Proteomes" id="UP000318453">
    <property type="component" value="Chromosome"/>
</dbReference>
<accession>A0A5B8NQK3</accession>
<keyword evidence="4" id="KW-1185">Reference proteome</keyword>
<dbReference type="GO" id="GO:0003676">
    <property type="term" value="F:nucleic acid binding"/>
    <property type="evidence" value="ECO:0007669"/>
    <property type="project" value="InterPro"/>
</dbReference>
<dbReference type="Pfam" id="PF02021">
    <property type="entry name" value="UPF0102"/>
    <property type="match status" value="1"/>
</dbReference>
<dbReference type="Gene3D" id="3.40.1350.10">
    <property type="match status" value="1"/>
</dbReference>
<dbReference type="InterPro" id="IPR011856">
    <property type="entry name" value="tRNA_endonuc-like_dom_sf"/>
</dbReference>
<comment type="similarity">
    <text evidence="1 2">Belongs to the UPF0102 family.</text>
</comment>
<name>A0A5B8NQK3_9CHRO</name>